<dbReference type="AlphaFoldDB" id="A0A6P4FZA9"/>
<sequence>MKTGSNNNHISASSSSNNNNSLVQQQQQHNARSSTSVSVSGVAIGSSHIVTEWEDGIIFDVDDPDFCNLAADKMNFIGDYI</sequence>
<feature type="region of interest" description="Disordered" evidence="1">
    <location>
        <begin position="1"/>
        <end position="37"/>
    </location>
</feature>
<gene>
    <name evidence="2" type="primary">LOC108052587</name>
</gene>
<reference evidence="2" key="1">
    <citation type="submission" date="2025-08" db="UniProtKB">
        <authorList>
            <consortium name="RefSeq"/>
        </authorList>
    </citation>
    <scope>IDENTIFICATION</scope>
</reference>
<feature type="compositionally biased region" description="Low complexity" evidence="1">
    <location>
        <begin position="1"/>
        <end position="21"/>
    </location>
</feature>
<organism evidence="2">
    <name type="scientific">Drosophila rhopaloa</name>
    <name type="common">Fruit fly</name>
    <dbReference type="NCBI Taxonomy" id="1041015"/>
    <lineage>
        <taxon>Eukaryota</taxon>
        <taxon>Metazoa</taxon>
        <taxon>Ecdysozoa</taxon>
        <taxon>Arthropoda</taxon>
        <taxon>Hexapoda</taxon>
        <taxon>Insecta</taxon>
        <taxon>Pterygota</taxon>
        <taxon>Neoptera</taxon>
        <taxon>Endopterygota</taxon>
        <taxon>Diptera</taxon>
        <taxon>Brachycera</taxon>
        <taxon>Muscomorpha</taxon>
        <taxon>Ephydroidea</taxon>
        <taxon>Drosophilidae</taxon>
        <taxon>Drosophila</taxon>
        <taxon>Sophophora</taxon>
    </lineage>
</organism>
<name>A0A6P4FZA9_DRORH</name>
<dbReference type="OMA" id="MNFIGDY"/>
<evidence type="ECO:0000313" key="2">
    <source>
        <dbReference type="RefSeq" id="XP_016990506.1"/>
    </source>
</evidence>
<protein>
    <submittedName>
        <fullName evidence="2">Uncharacterized protein LOC108052587</fullName>
    </submittedName>
</protein>
<evidence type="ECO:0000256" key="1">
    <source>
        <dbReference type="SAM" id="MobiDB-lite"/>
    </source>
</evidence>
<proteinExistence type="predicted"/>
<dbReference type="RefSeq" id="XP_016990506.1">
    <property type="nucleotide sequence ID" value="XM_017135017.1"/>
</dbReference>
<feature type="compositionally biased region" description="Polar residues" evidence="1">
    <location>
        <begin position="22"/>
        <end position="32"/>
    </location>
</feature>
<accession>A0A6P4FZA9</accession>